<evidence type="ECO:0000313" key="4">
    <source>
        <dbReference type="EMBL" id="MBD9698961.1"/>
    </source>
</evidence>
<keyword evidence="2" id="KW-0472">Membrane</keyword>
<proteinExistence type="predicted"/>
<keyword evidence="2" id="KW-1133">Transmembrane helix</keyword>
<feature type="transmembrane region" description="Helical" evidence="2">
    <location>
        <begin position="376"/>
        <end position="398"/>
    </location>
</feature>
<feature type="compositionally biased region" description="Low complexity" evidence="1">
    <location>
        <begin position="42"/>
        <end position="94"/>
    </location>
</feature>
<evidence type="ECO:0000259" key="3">
    <source>
        <dbReference type="Pfam" id="PF25231"/>
    </source>
</evidence>
<feature type="domain" description="DUF7847" evidence="3">
    <location>
        <begin position="114"/>
        <end position="392"/>
    </location>
</feature>
<dbReference type="Pfam" id="PF25231">
    <property type="entry name" value="DUF7847"/>
    <property type="match status" value="1"/>
</dbReference>
<dbReference type="Proteomes" id="UP000642107">
    <property type="component" value="Unassembled WGS sequence"/>
</dbReference>
<name>A0ABR9DPC9_9MICO</name>
<feature type="region of interest" description="Disordered" evidence="1">
    <location>
        <begin position="1"/>
        <end position="102"/>
    </location>
</feature>
<gene>
    <name evidence="4" type="ORF">IGS67_05555</name>
</gene>
<accession>A0ABR9DPC9</accession>
<evidence type="ECO:0000256" key="2">
    <source>
        <dbReference type="SAM" id="Phobius"/>
    </source>
</evidence>
<reference evidence="4 5" key="1">
    <citation type="submission" date="2020-09" db="EMBL/GenBank/DDBJ databases">
        <title>Flavimobilis rhizosphaerae sp. nov., isolated from rhizosphere soil of Spartina alterniflora.</title>
        <authorList>
            <person name="Hanqin C."/>
        </authorList>
    </citation>
    <scope>NUCLEOTIDE SEQUENCE [LARGE SCALE GENOMIC DNA]</scope>
    <source>
        <strain evidence="4 5">GY 10621</strain>
    </source>
</reference>
<feature type="transmembrane region" description="Helical" evidence="2">
    <location>
        <begin position="334"/>
        <end position="364"/>
    </location>
</feature>
<feature type="transmembrane region" description="Helical" evidence="2">
    <location>
        <begin position="273"/>
        <end position="297"/>
    </location>
</feature>
<feature type="transmembrane region" description="Helical" evidence="2">
    <location>
        <begin position="187"/>
        <end position="213"/>
    </location>
</feature>
<organism evidence="4 5">
    <name type="scientific">Flavimobilis rhizosphaerae</name>
    <dbReference type="NCBI Taxonomy" id="2775421"/>
    <lineage>
        <taxon>Bacteria</taxon>
        <taxon>Bacillati</taxon>
        <taxon>Actinomycetota</taxon>
        <taxon>Actinomycetes</taxon>
        <taxon>Micrococcales</taxon>
        <taxon>Jonesiaceae</taxon>
        <taxon>Flavimobilis</taxon>
    </lineage>
</organism>
<dbReference type="RefSeq" id="WP_192278643.1">
    <property type="nucleotide sequence ID" value="NZ_JACZDF010000002.1"/>
</dbReference>
<keyword evidence="2" id="KW-0812">Transmembrane</keyword>
<keyword evidence="5" id="KW-1185">Reference proteome</keyword>
<protein>
    <recommendedName>
        <fullName evidence="3">DUF7847 domain-containing protein</fullName>
    </recommendedName>
</protein>
<dbReference type="EMBL" id="JACZDF010000002">
    <property type="protein sequence ID" value="MBD9698961.1"/>
    <property type="molecule type" value="Genomic_DNA"/>
</dbReference>
<feature type="transmembrane region" description="Helical" evidence="2">
    <location>
        <begin position="234"/>
        <end position="267"/>
    </location>
</feature>
<evidence type="ECO:0000313" key="5">
    <source>
        <dbReference type="Proteomes" id="UP000642107"/>
    </source>
</evidence>
<dbReference type="InterPro" id="IPR057169">
    <property type="entry name" value="DUF7847"/>
</dbReference>
<feature type="transmembrane region" description="Helical" evidence="2">
    <location>
        <begin position="129"/>
        <end position="147"/>
    </location>
</feature>
<comment type="caution">
    <text evidence="4">The sequence shown here is derived from an EMBL/GenBank/DDBJ whole genome shotgun (WGS) entry which is preliminary data.</text>
</comment>
<evidence type="ECO:0000256" key="1">
    <source>
        <dbReference type="SAM" id="MobiDB-lite"/>
    </source>
</evidence>
<dbReference type="SUPFAM" id="SSF81995">
    <property type="entry name" value="beta-sandwich domain of Sec23/24"/>
    <property type="match status" value="1"/>
</dbReference>
<sequence>MSSGDGTGWGQPSPDGHDGTPRPEPRYGQYAPTPPKQPQDEQPQYGQPQYGQPQYGQPQYGQPQYGQPQYGQPQYGQPQYGQPPAGYGPPQGFAGPPPSLRPGIIPLRPLGLGELFDGAFGAIRTNPRVMVGLTTLVVAITVALGVLGQQAITNLFPQIFGTGLGEFFGEDLSASEVEEMQSVMAPFVATMLLTPLMSLVVTPVMTGMLTVSVSRSVLGHRATTGEIWAATRPVVWRLIGFTLLLGLASSIVVALGIGLVVVVALPLASSVEGGLVTVLVAILVALGLVVLFTWFAVRTMLIAPCIVLEKLSMGTAIVRGWGLTRGGFWRLLGIYILAQIAVSIVAQILVVPIGFLVGLLGAFLPLDAAMTGVTMLSMLITYVVTITFLGSLIALLYIDVRMRREGLDVELAAAAARETP</sequence>
<feature type="compositionally biased region" description="Basic and acidic residues" evidence="1">
    <location>
        <begin position="15"/>
        <end position="25"/>
    </location>
</feature>